<evidence type="ECO:0000313" key="2">
    <source>
        <dbReference type="Proteomes" id="UP001172681"/>
    </source>
</evidence>
<comment type="caution">
    <text evidence="1">The sequence shown here is derived from an EMBL/GenBank/DDBJ whole genome shotgun (WGS) entry which is preliminary data.</text>
</comment>
<proteinExistence type="predicted"/>
<dbReference type="Gene3D" id="3.30.530.20">
    <property type="match status" value="1"/>
</dbReference>
<dbReference type="CDD" id="cd07821">
    <property type="entry name" value="PYR_PYL_RCAR_like"/>
    <property type="match status" value="1"/>
</dbReference>
<dbReference type="SUPFAM" id="SSF55961">
    <property type="entry name" value="Bet v1-like"/>
    <property type="match status" value="1"/>
</dbReference>
<protein>
    <recommendedName>
        <fullName evidence="3">SRPBCC family protein</fullName>
    </recommendedName>
</protein>
<evidence type="ECO:0008006" key="3">
    <source>
        <dbReference type="Google" id="ProtNLM"/>
    </source>
</evidence>
<dbReference type="Pfam" id="PF10604">
    <property type="entry name" value="Polyketide_cyc2"/>
    <property type="match status" value="1"/>
</dbReference>
<name>A0AA39D3C7_9EURO</name>
<evidence type="ECO:0000313" key="1">
    <source>
        <dbReference type="EMBL" id="KAJ9646681.1"/>
    </source>
</evidence>
<accession>A0AA39D3C7</accession>
<dbReference type="InterPro" id="IPR019587">
    <property type="entry name" value="Polyketide_cyclase/dehydratase"/>
</dbReference>
<gene>
    <name evidence="1" type="ORF">H2204_000373</name>
</gene>
<reference evidence="1" key="1">
    <citation type="submission" date="2022-10" db="EMBL/GenBank/DDBJ databases">
        <title>Culturing micro-colonial fungi from biological soil crusts in the Mojave desert and describing Neophaeococcomyces mojavensis, and introducing the new genera and species Taxawa tesnikishii.</title>
        <authorList>
            <person name="Kurbessoian T."/>
            <person name="Stajich J.E."/>
        </authorList>
    </citation>
    <scope>NUCLEOTIDE SEQUENCE</scope>
    <source>
        <strain evidence="1">TK_35</strain>
    </source>
</reference>
<dbReference type="InterPro" id="IPR023393">
    <property type="entry name" value="START-like_dom_sf"/>
</dbReference>
<organism evidence="1 2">
    <name type="scientific">Knufia peltigerae</name>
    <dbReference type="NCBI Taxonomy" id="1002370"/>
    <lineage>
        <taxon>Eukaryota</taxon>
        <taxon>Fungi</taxon>
        <taxon>Dikarya</taxon>
        <taxon>Ascomycota</taxon>
        <taxon>Pezizomycotina</taxon>
        <taxon>Eurotiomycetes</taxon>
        <taxon>Chaetothyriomycetidae</taxon>
        <taxon>Chaetothyriales</taxon>
        <taxon>Trichomeriaceae</taxon>
        <taxon>Knufia</taxon>
    </lineage>
</organism>
<dbReference type="Proteomes" id="UP001172681">
    <property type="component" value="Unassembled WGS sequence"/>
</dbReference>
<dbReference type="AlphaFoldDB" id="A0AA39D3C7"/>
<sequence>MSKPRTKIHQRQVKWDFPVEEIWSLLSSFGANKAWMPIKSCTIDGHGVGATRTVMARGDMTESASFAYETLEVLDDERHHISYRVQDEHREGLPVRGFFGNWKLESQGANSTLLTWWIDAEQVTPEAIPELIETLGPFMDKSLEGLKRALS</sequence>
<dbReference type="EMBL" id="JAPDRN010000002">
    <property type="protein sequence ID" value="KAJ9646681.1"/>
    <property type="molecule type" value="Genomic_DNA"/>
</dbReference>
<keyword evidence="2" id="KW-1185">Reference proteome</keyword>